<keyword evidence="3" id="KW-1185">Reference proteome</keyword>
<dbReference type="EMBL" id="JACHGY010000001">
    <property type="protein sequence ID" value="MBB6428903.1"/>
    <property type="molecule type" value="Genomic_DNA"/>
</dbReference>
<evidence type="ECO:0000256" key="1">
    <source>
        <dbReference type="SAM" id="Phobius"/>
    </source>
</evidence>
<accession>A0A7X0H429</accession>
<comment type="caution">
    <text evidence="2">The sequence shown here is derived from an EMBL/GenBank/DDBJ whole genome shotgun (WGS) entry which is preliminary data.</text>
</comment>
<dbReference type="Proteomes" id="UP000541810">
    <property type="component" value="Unassembled WGS sequence"/>
</dbReference>
<name>A0A7X0H429_9BACT</name>
<keyword evidence="1" id="KW-0812">Transmembrane</keyword>
<proteinExistence type="predicted"/>
<protein>
    <submittedName>
        <fullName evidence="2">Uncharacterized protein</fullName>
    </submittedName>
</protein>
<feature type="transmembrane region" description="Helical" evidence="1">
    <location>
        <begin position="6"/>
        <end position="34"/>
    </location>
</feature>
<keyword evidence="1" id="KW-0472">Membrane</keyword>
<keyword evidence="1" id="KW-1133">Transmembrane helix</keyword>
<dbReference type="RefSeq" id="WP_184676451.1">
    <property type="nucleotide sequence ID" value="NZ_JACHGY010000001.1"/>
</dbReference>
<gene>
    <name evidence="2" type="ORF">HNQ40_000709</name>
</gene>
<reference evidence="2 3" key="1">
    <citation type="submission" date="2020-08" db="EMBL/GenBank/DDBJ databases">
        <title>Genomic Encyclopedia of Type Strains, Phase IV (KMG-IV): sequencing the most valuable type-strain genomes for metagenomic binning, comparative biology and taxonomic classification.</title>
        <authorList>
            <person name="Goeker M."/>
        </authorList>
    </citation>
    <scope>NUCLEOTIDE SEQUENCE [LARGE SCALE GENOMIC DNA]</scope>
    <source>
        <strain evidence="2 3">DSM 103725</strain>
    </source>
</reference>
<dbReference type="AlphaFoldDB" id="A0A7X0H429"/>
<evidence type="ECO:0000313" key="2">
    <source>
        <dbReference type="EMBL" id="MBB6428903.1"/>
    </source>
</evidence>
<evidence type="ECO:0000313" key="3">
    <source>
        <dbReference type="Proteomes" id="UP000541810"/>
    </source>
</evidence>
<organism evidence="2 3">
    <name type="scientific">Algisphaera agarilytica</name>
    <dbReference type="NCBI Taxonomy" id="1385975"/>
    <lineage>
        <taxon>Bacteria</taxon>
        <taxon>Pseudomonadati</taxon>
        <taxon>Planctomycetota</taxon>
        <taxon>Phycisphaerae</taxon>
        <taxon>Phycisphaerales</taxon>
        <taxon>Phycisphaeraceae</taxon>
        <taxon>Algisphaera</taxon>
    </lineage>
</organism>
<sequence length="144" mass="16023">MAVALLWLNCIGFFVIDPTIFGIVGVGWIIGLIAMLSTGKRERSATQPLIFTAGGFGIASDETTDASRTLQSWSEVNCFNLTRIGAKWYRLRIGNAKDPERIHTDGQLRSVKFEAGVRCDDDQANRVRDTITHHLRHYSYPPAA</sequence>